<keyword evidence="2" id="KW-0349">Heme</keyword>
<keyword evidence="5" id="KW-0812">Transmembrane</keyword>
<reference evidence="6 7" key="1">
    <citation type="journal article" date="2013" name="PLoS Genet.">
        <title>Comparative genome structure, secondary metabolite, and effector coding capacity across Cochliobolus pathogens.</title>
        <authorList>
            <person name="Condon B.J."/>
            <person name="Leng Y."/>
            <person name="Wu D."/>
            <person name="Bushley K.E."/>
            <person name="Ohm R.A."/>
            <person name="Otillar R."/>
            <person name="Martin J."/>
            <person name="Schackwitz W."/>
            <person name="Grimwood J."/>
            <person name="MohdZainudin N."/>
            <person name="Xue C."/>
            <person name="Wang R."/>
            <person name="Manning V.A."/>
            <person name="Dhillon B."/>
            <person name="Tu Z.J."/>
            <person name="Steffenson B.J."/>
            <person name="Salamov A."/>
            <person name="Sun H."/>
            <person name="Lowry S."/>
            <person name="LaButti K."/>
            <person name="Han J."/>
            <person name="Copeland A."/>
            <person name="Lindquist E."/>
            <person name="Barry K."/>
            <person name="Schmutz J."/>
            <person name="Baker S.E."/>
            <person name="Ciuffetti L.M."/>
            <person name="Grigoriev I.V."/>
            <person name="Zhong S."/>
            <person name="Turgeon B.G."/>
        </authorList>
    </citation>
    <scope>NUCLEOTIDE SEQUENCE [LARGE SCALE GENOMIC DNA]</scope>
    <source>
        <strain evidence="6 7">FI3</strain>
    </source>
</reference>
<dbReference type="InterPro" id="IPR036396">
    <property type="entry name" value="Cyt_P450_sf"/>
</dbReference>
<dbReference type="GO" id="GO:0005506">
    <property type="term" value="F:iron ion binding"/>
    <property type="evidence" value="ECO:0007669"/>
    <property type="project" value="InterPro"/>
</dbReference>
<evidence type="ECO:0000313" key="6">
    <source>
        <dbReference type="EMBL" id="EUN28608.1"/>
    </source>
</evidence>
<evidence type="ECO:0000256" key="4">
    <source>
        <dbReference type="ARBA" id="ARBA00023004"/>
    </source>
</evidence>
<gene>
    <name evidence="6" type="ORF">COCVIDRAFT_36395</name>
</gene>
<dbReference type="PANTHER" id="PTHR24304:SF2">
    <property type="entry name" value="24-HYDROXYCHOLESTEROL 7-ALPHA-HYDROXYLASE"/>
    <property type="match status" value="1"/>
</dbReference>
<evidence type="ECO:0000256" key="2">
    <source>
        <dbReference type="ARBA" id="ARBA00022617"/>
    </source>
</evidence>
<evidence type="ECO:0000256" key="1">
    <source>
        <dbReference type="ARBA" id="ARBA00010617"/>
    </source>
</evidence>
<dbReference type="GO" id="GO:0016705">
    <property type="term" value="F:oxidoreductase activity, acting on paired donors, with incorporation or reduction of molecular oxygen"/>
    <property type="evidence" value="ECO:0007669"/>
    <property type="project" value="InterPro"/>
</dbReference>
<evidence type="ECO:0000256" key="3">
    <source>
        <dbReference type="ARBA" id="ARBA00022723"/>
    </source>
</evidence>
<dbReference type="OrthoDB" id="3366823at2759"/>
<comment type="similarity">
    <text evidence="1">Belongs to the cytochrome P450 family.</text>
</comment>
<evidence type="ECO:0000313" key="7">
    <source>
        <dbReference type="Proteomes" id="UP000054337"/>
    </source>
</evidence>
<keyword evidence="7" id="KW-1185">Reference proteome</keyword>
<accession>W7EDQ7</accession>
<dbReference type="Gene3D" id="1.10.630.10">
    <property type="entry name" value="Cytochrome P450"/>
    <property type="match status" value="1"/>
</dbReference>
<evidence type="ECO:0008006" key="8">
    <source>
        <dbReference type="Google" id="ProtNLM"/>
    </source>
</evidence>
<sequence length="602" mass="67417">MAFLIYFFVTFVLLLTHYFFFLFFSSSTILIQKPSQKKIPPWLSYRIPFIGHALYFLTDPYALVAGITDIKKTNTTSHPVRLHLPGTNPILIQGTANIRRLLKSSSHTNPSHAQTFIASQLFGMPKRAAQLFQRDDSGYAATPLPNSRVEGKNRICYRDRKILLDMLQGSEVVGVIERFKVAFEKRMVRIWENMEEGEEWVEESDLWAFLTREVTPAAIEALCGRLLVEEVDGEFVSDFWAFDEWVPAITKGAPAWLFPGAYRVRDKLLGSLVEWRRVLLQRRRQQQQQQQGSHGDEADNASPSMMAKMGLLDVDGWSVQAIAASDLGLIWASNSNTISAIYWLNVEIFRSRERLRRIRAECLNAGRSASSHNTNDSHAIQGTPLPDVDLSALLTQPYLQACFAETLRLRTHIFITRFVDTRDMEINEWSIPAGSVLLTCSSVPHMDAALWKPNNHAASARPLTDFVPERFLKMPIDISNNGPERGTCKLNADASPSADPLGKQPPDTYPTSCESAQLQFSAKGLDGIYVPFGGGAQMCPGRKLAKAETFIVTAVLTSLFDIELCDLQCEIPVKSSHFGTGVSKPAAKTPFRIRRRQTGTTS</sequence>
<dbReference type="GO" id="GO:0020037">
    <property type="term" value="F:heme binding"/>
    <property type="evidence" value="ECO:0007669"/>
    <property type="project" value="InterPro"/>
</dbReference>
<evidence type="ECO:0000256" key="5">
    <source>
        <dbReference type="SAM" id="Phobius"/>
    </source>
</evidence>
<dbReference type="RefSeq" id="XP_014558203.1">
    <property type="nucleotide sequence ID" value="XM_014702717.1"/>
</dbReference>
<organism evidence="6 7">
    <name type="scientific">Bipolaris victoriae (strain FI3)</name>
    <name type="common">Victoria blight of oats agent</name>
    <name type="synonym">Cochliobolus victoriae</name>
    <dbReference type="NCBI Taxonomy" id="930091"/>
    <lineage>
        <taxon>Eukaryota</taxon>
        <taxon>Fungi</taxon>
        <taxon>Dikarya</taxon>
        <taxon>Ascomycota</taxon>
        <taxon>Pezizomycotina</taxon>
        <taxon>Dothideomycetes</taxon>
        <taxon>Pleosporomycetidae</taxon>
        <taxon>Pleosporales</taxon>
        <taxon>Pleosporineae</taxon>
        <taxon>Pleosporaceae</taxon>
        <taxon>Bipolaris</taxon>
    </lineage>
</organism>
<name>W7EDQ7_BIPV3</name>
<dbReference type="GeneID" id="26255926"/>
<keyword evidence="5" id="KW-1133">Transmembrane helix</keyword>
<dbReference type="PANTHER" id="PTHR24304">
    <property type="entry name" value="CYTOCHROME P450 FAMILY 7"/>
    <property type="match status" value="1"/>
</dbReference>
<dbReference type="Proteomes" id="UP000054337">
    <property type="component" value="Unassembled WGS sequence"/>
</dbReference>
<feature type="transmembrane region" description="Helical" evidence="5">
    <location>
        <begin position="6"/>
        <end position="31"/>
    </location>
</feature>
<dbReference type="HOGENOM" id="CLU_018012_2_1_1"/>
<dbReference type="SUPFAM" id="SSF48264">
    <property type="entry name" value="Cytochrome P450"/>
    <property type="match status" value="1"/>
</dbReference>
<dbReference type="InterPro" id="IPR050529">
    <property type="entry name" value="CYP450_sterol_14alpha_dmase"/>
</dbReference>
<dbReference type="AlphaFoldDB" id="W7EDQ7"/>
<keyword evidence="3" id="KW-0479">Metal-binding</keyword>
<dbReference type="InterPro" id="IPR001128">
    <property type="entry name" value="Cyt_P450"/>
</dbReference>
<keyword evidence="4" id="KW-0408">Iron</keyword>
<keyword evidence="5" id="KW-0472">Membrane</keyword>
<dbReference type="GO" id="GO:0008395">
    <property type="term" value="F:steroid hydroxylase activity"/>
    <property type="evidence" value="ECO:0007669"/>
    <property type="project" value="TreeGrafter"/>
</dbReference>
<dbReference type="Pfam" id="PF00067">
    <property type="entry name" value="p450"/>
    <property type="match status" value="2"/>
</dbReference>
<protein>
    <recommendedName>
        <fullName evidence="8">Cytochrome P450</fullName>
    </recommendedName>
</protein>
<dbReference type="EMBL" id="KI968719">
    <property type="protein sequence ID" value="EUN28608.1"/>
    <property type="molecule type" value="Genomic_DNA"/>
</dbReference>
<proteinExistence type="inferred from homology"/>